<accession>A0A517N472</accession>
<dbReference type="EMBL" id="CP036525">
    <property type="protein sequence ID" value="QDT01939.1"/>
    <property type="molecule type" value="Genomic_DNA"/>
</dbReference>
<name>A0A517N472_9BACT</name>
<dbReference type="AlphaFoldDB" id="A0A517N472"/>
<keyword evidence="2" id="KW-1185">Reference proteome</keyword>
<sequence length="64" mass="6673">MGGPVGAVSFSAQRRTIQKIPQCLEEKLTSLASTLACRVAAMRSRCQVFESGATDTGQRVSAGG</sequence>
<protein>
    <submittedName>
        <fullName evidence="1">Uncharacterized protein</fullName>
    </submittedName>
</protein>
<proteinExistence type="predicted"/>
<reference evidence="1 2" key="1">
    <citation type="submission" date="2019-02" db="EMBL/GenBank/DDBJ databases">
        <title>Deep-cultivation of Planctomycetes and their phenomic and genomic characterization uncovers novel biology.</title>
        <authorList>
            <person name="Wiegand S."/>
            <person name="Jogler M."/>
            <person name="Boedeker C."/>
            <person name="Pinto D."/>
            <person name="Vollmers J."/>
            <person name="Rivas-Marin E."/>
            <person name="Kohn T."/>
            <person name="Peeters S.H."/>
            <person name="Heuer A."/>
            <person name="Rast P."/>
            <person name="Oberbeckmann S."/>
            <person name="Bunk B."/>
            <person name="Jeske O."/>
            <person name="Meyerdierks A."/>
            <person name="Storesund J.E."/>
            <person name="Kallscheuer N."/>
            <person name="Luecker S."/>
            <person name="Lage O.M."/>
            <person name="Pohl T."/>
            <person name="Merkel B.J."/>
            <person name="Hornburger P."/>
            <person name="Mueller R.-W."/>
            <person name="Bruemmer F."/>
            <person name="Labrenz M."/>
            <person name="Spormann A.M."/>
            <person name="Op den Camp H."/>
            <person name="Overmann J."/>
            <person name="Amann R."/>
            <person name="Jetten M.S.M."/>
            <person name="Mascher T."/>
            <person name="Medema M.H."/>
            <person name="Devos D.P."/>
            <person name="Kaster A.-K."/>
            <person name="Ovreas L."/>
            <person name="Rohde M."/>
            <person name="Galperin M.Y."/>
            <person name="Jogler C."/>
        </authorList>
    </citation>
    <scope>NUCLEOTIDE SEQUENCE [LARGE SCALE GENOMIC DNA]</scope>
    <source>
        <strain evidence="1 2">K22_7</strain>
    </source>
</reference>
<dbReference type="Proteomes" id="UP000318538">
    <property type="component" value="Chromosome"/>
</dbReference>
<gene>
    <name evidence="1" type="ORF">K227x_03090</name>
</gene>
<evidence type="ECO:0000313" key="2">
    <source>
        <dbReference type="Proteomes" id="UP000318538"/>
    </source>
</evidence>
<dbReference type="KEGG" id="rlc:K227x_03090"/>
<evidence type="ECO:0000313" key="1">
    <source>
        <dbReference type="EMBL" id="QDT01939.1"/>
    </source>
</evidence>
<organism evidence="1 2">
    <name type="scientific">Rubripirellula lacrimiformis</name>
    <dbReference type="NCBI Taxonomy" id="1930273"/>
    <lineage>
        <taxon>Bacteria</taxon>
        <taxon>Pseudomonadati</taxon>
        <taxon>Planctomycetota</taxon>
        <taxon>Planctomycetia</taxon>
        <taxon>Pirellulales</taxon>
        <taxon>Pirellulaceae</taxon>
        <taxon>Rubripirellula</taxon>
    </lineage>
</organism>